<dbReference type="Gene3D" id="2.30.40.10">
    <property type="entry name" value="Urease, subunit C, domain 1"/>
    <property type="match status" value="1"/>
</dbReference>
<keyword evidence="2" id="KW-0378">Hydrolase</keyword>
<dbReference type="Proteomes" id="UP000677537">
    <property type="component" value="Unassembled WGS sequence"/>
</dbReference>
<organism evidence="4 5">
    <name type="scientific">Roseomonas indoligenes</name>
    <dbReference type="NCBI Taxonomy" id="2820811"/>
    <lineage>
        <taxon>Bacteria</taxon>
        <taxon>Pseudomonadati</taxon>
        <taxon>Pseudomonadota</taxon>
        <taxon>Alphaproteobacteria</taxon>
        <taxon>Acetobacterales</taxon>
        <taxon>Roseomonadaceae</taxon>
        <taxon>Roseomonas</taxon>
    </lineage>
</organism>
<accession>A0A940MTG3</accession>
<dbReference type="RefSeq" id="WP_209373179.1">
    <property type="nucleotide sequence ID" value="NZ_JAGIZA010000005.1"/>
</dbReference>
<dbReference type="AlphaFoldDB" id="A0A940MTG3"/>
<evidence type="ECO:0000259" key="3">
    <source>
        <dbReference type="Pfam" id="PF01979"/>
    </source>
</evidence>
<dbReference type="SUPFAM" id="SSF51556">
    <property type="entry name" value="Metallo-dependent hydrolases"/>
    <property type="match status" value="1"/>
</dbReference>
<dbReference type="InterPro" id="IPR011059">
    <property type="entry name" value="Metal-dep_hydrolase_composite"/>
</dbReference>
<dbReference type="InterPro" id="IPR032466">
    <property type="entry name" value="Metal_Hydrolase"/>
</dbReference>
<reference evidence="4" key="1">
    <citation type="submission" date="2021-03" db="EMBL/GenBank/DDBJ databases">
        <authorList>
            <person name="So Y."/>
        </authorList>
    </citation>
    <scope>NUCLEOTIDE SEQUENCE</scope>
    <source>
        <strain evidence="4">SG15</strain>
    </source>
</reference>
<keyword evidence="5" id="KW-1185">Reference proteome</keyword>
<dbReference type="SUPFAM" id="SSF51338">
    <property type="entry name" value="Composite domain of metallo-dependent hydrolases"/>
    <property type="match status" value="1"/>
</dbReference>
<dbReference type="InterPro" id="IPR050287">
    <property type="entry name" value="MTA/SAH_deaminase"/>
</dbReference>
<dbReference type="PANTHER" id="PTHR43794:SF11">
    <property type="entry name" value="AMIDOHYDROLASE-RELATED DOMAIN-CONTAINING PROTEIN"/>
    <property type="match status" value="1"/>
</dbReference>
<gene>
    <name evidence="4" type="ORF">J5Y10_10035</name>
</gene>
<dbReference type="InterPro" id="IPR006680">
    <property type="entry name" value="Amidohydro-rel"/>
</dbReference>
<evidence type="ECO:0000256" key="2">
    <source>
        <dbReference type="ARBA" id="ARBA00022801"/>
    </source>
</evidence>
<comment type="caution">
    <text evidence="4">The sequence shown here is derived from an EMBL/GenBank/DDBJ whole genome shotgun (WGS) entry which is preliminary data.</text>
</comment>
<comment type="similarity">
    <text evidence="1">Belongs to the metallo-dependent hydrolases superfamily. ATZ/TRZ family.</text>
</comment>
<evidence type="ECO:0000256" key="1">
    <source>
        <dbReference type="ARBA" id="ARBA00006745"/>
    </source>
</evidence>
<dbReference type="EMBL" id="JAGIZA010000005">
    <property type="protein sequence ID" value="MBP0493114.1"/>
    <property type="molecule type" value="Genomic_DNA"/>
</dbReference>
<dbReference type="PANTHER" id="PTHR43794">
    <property type="entry name" value="AMINOHYDROLASE SSNA-RELATED"/>
    <property type="match status" value="1"/>
</dbReference>
<sequence>MENAPPRAVDLLVEGCDVVAFDRADTTLRDAAIAIEGGAIAWIGPAAEARTRFAPRERLDGRDRIAMPGLVDAHMHTGQQLLRGKIFELSRRTGIRNPIWKNYYIPFEGMLDEEEVRLSALLCYADLLSNGTTCFAEAGGPRPDIMGEAALEAGIRGVIALSTVDMGNGIPPSMMLSTDEALRRNVDLVERWKQKGQGLVTAALSLRQIMVCTTDLIRMMAEEARRLGAMLHTHLCEGSYEIDFALERFGKRPAEYLDSLGCIGPFLHAAHAIMLSQHEMDLLVDNDVSVAHCAFNNYAIGHPRVLEMLHKGVRLGLGTDGAAALGTMDMFQVARCGRIAQQCITGTSWHERFAVSGEMMLRATCAGGGRAMGLDIGTLEVGRRADIILLRADDPDHQPLYDPMFAAANTAVGRDVRTAIVDGRVVMKEREFTALDTERVAALLRERHPGLMHRFETEVA</sequence>
<dbReference type="Pfam" id="PF01979">
    <property type="entry name" value="Amidohydro_1"/>
    <property type="match status" value="1"/>
</dbReference>
<dbReference type="Gene3D" id="3.20.20.140">
    <property type="entry name" value="Metal-dependent hydrolases"/>
    <property type="match status" value="1"/>
</dbReference>
<proteinExistence type="inferred from homology"/>
<evidence type="ECO:0000313" key="4">
    <source>
        <dbReference type="EMBL" id="MBP0493114.1"/>
    </source>
</evidence>
<name>A0A940MTG3_9PROT</name>
<protein>
    <submittedName>
        <fullName evidence="4">Amidohydrolase family protein</fullName>
    </submittedName>
</protein>
<evidence type="ECO:0000313" key="5">
    <source>
        <dbReference type="Proteomes" id="UP000677537"/>
    </source>
</evidence>
<dbReference type="GO" id="GO:0016810">
    <property type="term" value="F:hydrolase activity, acting on carbon-nitrogen (but not peptide) bonds"/>
    <property type="evidence" value="ECO:0007669"/>
    <property type="project" value="InterPro"/>
</dbReference>
<feature type="domain" description="Amidohydrolase-related" evidence="3">
    <location>
        <begin position="65"/>
        <end position="426"/>
    </location>
</feature>